<accession>A0ABQ9HF67</accession>
<name>A0ABQ9HF67_9NEOP</name>
<feature type="compositionally biased region" description="Polar residues" evidence="1">
    <location>
        <begin position="88"/>
        <end position="107"/>
    </location>
</feature>
<gene>
    <name evidence="2" type="ORF">PR048_014736</name>
</gene>
<protein>
    <submittedName>
        <fullName evidence="2">Uncharacterized protein</fullName>
    </submittedName>
</protein>
<sequence>MTNEVLLTVKGHFKRPSVPDDRIDVFGKSVAIIILCSLPKHQMLIAKKIINDTLFQAEMGVLPLPRSLIGEAIPDHYQQQFDQHRASTESSTSPHLGSPNPCASSAGPSEPLCDQR</sequence>
<evidence type="ECO:0000313" key="2">
    <source>
        <dbReference type="EMBL" id="KAJ8882904.1"/>
    </source>
</evidence>
<dbReference type="EMBL" id="JARBHB010000005">
    <property type="protein sequence ID" value="KAJ8882904.1"/>
    <property type="molecule type" value="Genomic_DNA"/>
</dbReference>
<keyword evidence="3" id="KW-1185">Reference proteome</keyword>
<organism evidence="2 3">
    <name type="scientific">Dryococelus australis</name>
    <dbReference type="NCBI Taxonomy" id="614101"/>
    <lineage>
        <taxon>Eukaryota</taxon>
        <taxon>Metazoa</taxon>
        <taxon>Ecdysozoa</taxon>
        <taxon>Arthropoda</taxon>
        <taxon>Hexapoda</taxon>
        <taxon>Insecta</taxon>
        <taxon>Pterygota</taxon>
        <taxon>Neoptera</taxon>
        <taxon>Polyneoptera</taxon>
        <taxon>Phasmatodea</taxon>
        <taxon>Verophasmatodea</taxon>
        <taxon>Anareolatae</taxon>
        <taxon>Phasmatidae</taxon>
        <taxon>Eurycanthinae</taxon>
        <taxon>Dryococelus</taxon>
    </lineage>
</organism>
<evidence type="ECO:0000256" key="1">
    <source>
        <dbReference type="SAM" id="MobiDB-lite"/>
    </source>
</evidence>
<dbReference type="Proteomes" id="UP001159363">
    <property type="component" value="Chromosome 4"/>
</dbReference>
<proteinExistence type="predicted"/>
<evidence type="ECO:0000313" key="3">
    <source>
        <dbReference type="Proteomes" id="UP001159363"/>
    </source>
</evidence>
<reference evidence="2 3" key="1">
    <citation type="submission" date="2023-02" db="EMBL/GenBank/DDBJ databases">
        <title>LHISI_Scaffold_Assembly.</title>
        <authorList>
            <person name="Stuart O.P."/>
            <person name="Cleave R."/>
            <person name="Magrath M.J.L."/>
            <person name="Mikheyev A.S."/>
        </authorList>
    </citation>
    <scope>NUCLEOTIDE SEQUENCE [LARGE SCALE GENOMIC DNA]</scope>
    <source>
        <strain evidence="2">Daus_M_001</strain>
        <tissue evidence="2">Leg muscle</tissue>
    </source>
</reference>
<comment type="caution">
    <text evidence="2">The sequence shown here is derived from an EMBL/GenBank/DDBJ whole genome shotgun (WGS) entry which is preliminary data.</text>
</comment>
<feature type="region of interest" description="Disordered" evidence="1">
    <location>
        <begin position="79"/>
        <end position="116"/>
    </location>
</feature>